<feature type="domain" description="C2H2-type" evidence="1">
    <location>
        <begin position="265"/>
        <end position="285"/>
    </location>
</feature>
<protein>
    <recommendedName>
        <fullName evidence="1">C2H2-type domain-containing protein</fullName>
    </recommendedName>
</protein>
<gene>
    <name evidence="2" type="ORF">N7G274_004335</name>
</gene>
<comment type="caution">
    <text evidence="2">The sequence shown here is derived from an EMBL/GenBank/DDBJ whole genome shotgun (WGS) entry which is preliminary data.</text>
</comment>
<sequence length="373" mass="41624">MSYLDTIYTTDNDYQIPDVFDVRFSDPARTYESAALEHMSVNEVLAWIAFARHGGFNHRPCNWRLTDDQVIAISALAETDDGLGGESTGDFRANAERAAVNISRASAFGEPMPEESPTTLLSDRGQAIHAGLPHSMVDPLSSDGKMYWCTACGKDKPRSYKNCDGWKREEKQHEVTYVCMLGGARESSMGSSKCVFCGAIDPENSHFDTHNVRACTTADAGSFSCKRRCDMVQHRNPRHSIDDKPHSEAIATSWKSTLDKSAWSCGFCVKIFTAFNDRLKHLQFHFEQGKTLADWNATTVVQGLLQQPALDEAWKAKMLSTQSSGFRDIEWKDDAMQSLQPMLERGPCLEMNAEALADAAYEASEVTWWSNDD</sequence>
<accession>A0ABR4ACK9</accession>
<dbReference type="PROSITE" id="PS00028">
    <property type="entry name" value="ZINC_FINGER_C2H2_1"/>
    <property type="match status" value="1"/>
</dbReference>
<dbReference type="Proteomes" id="UP001590950">
    <property type="component" value="Unassembled WGS sequence"/>
</dbReference>
<reference evidence="2 3" key="1">
    <citation type="submission" date="2024-09" db="EMBL/GenBank/DDBJ databases">
        <title>Rethinking Asexuality: The Enigmatic Case of Functional Sexual Genes in Lepraria (Stereocaulaceae).</title>
        <authorList>
            <person name="Doellman M."/>
            <person name="Sun Y."/>
            <person name="Barcenas-Pena A."/>
            <person name="Lumbsch H.T."/>
            <person name="Grewe F."/>
        </authorList>
    </citation>
    <scope>NUCLEOTIDE SEQUENCE [LARGE SCALE GENOMIC DNA]</scope>
    <source>
        <strain evidence="2 3">Mercado 3170</strain>
    </source>
</reference>
<proteinExistence type="predicted"/>
<dbReference type="EMBL" id="JBEFKJ010000013">
    <property type="protein sequence ID" value="KAL2042576.1"/>
    <property type="molecule type" value="Genomic_DNA"/>
</dbReference>
<keyword evidence="3" id="KW-1185">Reference proteome</keyword>
<evidence type="ECO:0000259" key="1">
    <source>
        <dbReference type="PROSITE" id="PS00028"/>
    </source>
</evidence>
<evidence type="ECO:0000313" key="2">
    <source>
        <dbReference type="EMBL" id="KAL2042576.1"/>
    </source>
</evidence>
<dbReference type="InterPro" id="IPR013087">
    <property type="entry name" value="Znf_C2H2_type"/>
</dbReference>
<name>A0ABR4ACK9_9LECA</name>
<organism evidence="2 3">
    <name type="scientific">Stereocaulon virgatum</name>
    <dbReference type="NCBI Taxonomy" id="373712"/>
    <lineage>
        <taxon>Eukaryota</taxon>
        <taxon>Fungi</taxon>
        <taxon>Dikarya</taxon>
        <taxon>Ascomycota</taxon>
        <taxon>Pezizomycotina</taxon>
        <taxon>Lecanoromycetes</taxon>
        <taxon>OSLEUM clade</taxon>
        <taxon>Lecanoromycetidae</taxon>
        <taxon>Lecanorales</taxon>
        <taxon>Lecanorineae</taxon>
        <taxon>Stereocaulaceae</taxon>
        <taxon>Stereocaulon</taxon>
    </lineage>
</organism>
<evidence type="ECO:0000313" key="3">
    <source>
        <dbReference type="Proteomes" id="UP001590950"/>
    </source>
</evidence>